<sequence>MPQLATGLPEYDIPPCEPLLVPSLAVQKTAGPVSITSSFSDVTVRGPSHMKVKHVDVVSKNHSLVATLHIPELRVKGDYSLKGQLLMLPIEGSGKFSAKYGDIDAIVTIVLGRTPRDNAADALACQSLDVKFHIGTATMELNNLFGGDDDLGNAMNKFLNENWENLVSELQTPMEEALRDFLKPLADHAFGTLDADDILSK</sequence>
<dbReference type="PANTHER" id="PTHR11008:SF39">
    <property type="entry name" value="CIRCADIAN CLOCK-CONTROLLED PROTEIN-LIKE PROTEIN"/>
    <property type="match status" value="1"/>
</dbReference>
<dbReference type="InterPro" id="IPR010562">
    <property type="entry name" value="Haemolymph_juvenile_hormone-bd"/>
</dbReference>
<gene>
    <name evidence="2" type="primary">LOC112058037</name>
</gene>
<protein>
    <submittedName>
        <fullName evidence="2">Protein takeout-like</fullName>
    </submittedName>
</protein>
<organism evidence="1 2">
    <name type="scientific">Bicyclus anynana</name>
    <name type="common">Squinting bush brown butterfly</name>
    <dbReference type="NCBI Taxonomy" id="110368"/>
    <lineage>
        <taxon>Eukaryota</taxon>
        <taxon>Metazoa</taxon>
        <taxon>Ecdysozoa</taxon>
        <taxon>Arthropoda</taxon>
        <taxon>Hexapoda</taxon>
        <taxon>Insecta</taxon>
        <taxon>Pterygota</taxon>
        <taxon>Neoptera</taxon>
        <taxon>Endopterygota</taxon>
        <taxon>Lepidoptera</taxon>
        <taxon>Glossata</taxon>
        <taxon>Ditrysia</taxon>
        <taxon>Papilionoidea</taxon>
        <taxon>Nymphalidae</taxon>
        <taxon>Satyrinae</taxon>
        <taxon>Satyrini</taxon>
        <taxon>Mycalesina</taxon>
        <taxon>Bicyclus</taxon>
    </lineage>
</organism>
<dbReference type="GeneID" id="112058037"/>
<evidence type="ECO:0000313" key="1">
    <source>
        <dbReference type="Proteomes" id="UP001652582"/>
    </source>
</evidence>
<dbReference type="Pfam" id="PF06585">
    <property type="entry name" value="JHBP"/>
    <property type="match status" value="1"/>
</dbReference>
<dbReference type="Proteomes" id="UP001652582">
    <property type="component" value="Chromosome 4"/>
</dbReference>
<evidence type="ECO:0000313" key="2">
    <source>
        <dbReference type="RefSeq" id="XP_052737320.1"/>
    </source>
</evidence>
<dbReference type="InterPro" id="IPR038606">
    <property type="entry name" value="To_sf"/>
</dbReference>
<dbReference type="RefSeq" id="XP_052737320.1">
    <property type="nucleotide sequence ID" value="XM_052881360.1"/>
</dbReference>
<dbReference type="Gene3D" id="3.15.10.30">
    <property type="entry name" value="Haemolymph juvenile hormone binding protein"/>
    <property type="match status" value="1"/>
</dbReference>
<dbReference type="PANTHER" id="PTHR11008">
    <property type="entry name" value="PROTEIN TAKEOUT-LIKE PROTEIN"/>
    <property type="match status" value="1"/>
</dbReference>
<reference evidence="2" key="1">
    <citation type="submission" date="2025-08" db="UniProtKB">
        <authorList>
            <consortium name="RefSeq"/>
        </authorList>
    </citation>
    <scope>IDENTIFICATION</scope>
</reference>
<dbReference type="SMART" id="SM00700">
    <property type="entry name" value="JHBP"/>
    <property type="match status" value="1"/>
</dbReference>
<name>A0ABM3LE33_BICAN</name>
<accession>A0ABM3LE33</accession>
<proteinExistence type="predicted"/>
<keyword evidence="1" id="KW-1185">Reference proteome</keyword>